<dbReference type="OrthoDB" id="9785995at2"/>
<keyword evidence="5 6" id="KW-0949">S-adenosyl-L-methionine</keyword>
<organism evidence="7 8">
    <name type="scientific">Hyphomicrobium nitrativorans NL23</name>
    <dbReference type="NCBI Taxonomy" id="1029756"/>
    <lineage>
        <taxon>Bacteria</taxon>
        <taxon>Pseudomonadati</taxon>
        <taxon>Pseudomonadota</taxon>
        <taxon>Alphaproteobacteria</taxon>
        <taxon>Hyphomicrobiales</taxon>
        <taxon>Hyphomicrobiaceae</taxon>
        <taxon>Hyphomicrobium</taxon>
    </lineage>
</organism>
<comment type="function">
    <text evidence="6">Methylates ribosomal protein L11.</text>
</comment>
<dbReference type="KEGG" id="hni:W911_16315"/>
<keyword evidence="8" id="KW-1185">Reference proteome</keyword>
<dbReference type="InterPro" id="IPR029063">
    <property type="entry name" value="SAM-dependent_MTases_sf"/>
</dbReference>
<evidence type="ECO:0000256" key="2">
    <source>
        <dbReference type="ARBA" id="ARBA00022490"/>
    </source>
</evidence>
<protein>
    <recommendedName>
        <fullName evidence="6">Ribosomal protein L11 methyltransferase</fullName>
        <shortName evidence="6">L11 Mtase</shortName>
        <ecNumber evidence="6">2.1.1.-</ecNumber>
    </recommendedName>
</protein>
<reference evidence="7 8" key="1">
    <citation type="journal article" date="2014" name="Genome Announc.">
        <title>Complete Genome Sequence of Hyphomicrobium nitrativorans Strain NL23, a Denitrifying Bacterium Isolated from Biofilm of a Methanol-Fed Denitrification System Treating Seawater at the Montreal Biodome.</title>
        <authorList>
            <person name="Martineau C."/>
            <person name="Villeneuve C."/>
            <person name="Mauffrey F."/>
            <person name="Villemur R."/>
        </authorList>
    </citation>
    <scope>NUCLEOTIDE SEQUENCE [LARGE SCALE GENOMIC DNA]</scope>
    <source>
        <strain evidence="7">NL23</strain>
    </source>
</reference>
<dbReference type="PANTHER" id="PTHR43648:SF1">
    <property type="entry name" value="ELECTRON TRANSFER FLAVOPROTEIN BETA SUBUNIT LYSINE METHYLTRANSFERASE"/>
    <property type="match status" value="1"/>
</dbReference>
<keyword evidence="3 6" id="KW-0489">Methyltransferase</keyword>
<proteinExistence type="inferred from homology"/>
<evidence type="ECO:0000313" key="8">
    <source>
        <dbReference type="Proteomes" id="UP000018542"/>
    </source>
</evidence>
<dbReference type="GO" id="GO:0032259">
    <property type="term" value="P:methylation"/>
    <property type="evidence" value="ECO:0007669"/>
    <property type="project" value="UniProtKB-KW"/>
</dbReference>
<dbReference type="HOGENOM" id="CLU_049382_3_0_5"/>
<evidence type="ECO:0000256" key="1">
    <source>
        <dbReference type="ARBA" id="ARBA00009741"/>
    </source>
</evidence>
<dbReference type="PANTHER" id="PTHR43648">
    <property type="entry name" value="ELECTRON TRANSFER FLAVOPROTEIN BETA SUBUNIT LYSINE METHYLTRANSFERASE"/>
    <property type="match status" value="1"/>
</dbReference>
<evidence type="ECO:0000313" key="7">
    <source>
        <dbReference type="EMBL" id="AHB49614.1"/>
    </source>
</evidence>
<dbReference type="AlphaFoldDB" id="V5SI44"/>
<dbReference type="Pfam" id="PF06325">
    <property type="entry name" value="PrmA"/>
    <property type="match status" value="1"/>
</dbReference>
<dbReference type="PATRIC" id="fig|1029756.8.peg.3398"/>
<keyword evidence="2 6" id="KW-0963">Cytoplasm</keyword>
<dbReference type="Gene3D" id="3.40.50.150">
    <property type="entry name" value="Vaccinia Virus protein VP39"/>
    <property type="match status" value="1"/>
</dbReference>
<dbReference type="Proteomes" id="UP000018542">
    <property type="component" value="Chromosome"/>
</dbReference>
<dbReference type="CDD" id="cd02440">
    <property type="entry name" value="AdoMet_MTases"/>
    <property type="match status" value="1"/>
</dbReference>
<evidence type="ECO:0000256" key="5">
    <source>
        <dbReference type="ARBA" id="ARBA00022691"/>
    </source>
</evidence>
<gene>
    <name evidence="6" type="primary">prmA</name>
    <name evidence="7" type="ORF">W911_16315</name>
</gene>
<evidence type="ECO:0000256" key="4">
    <source>
        <dbReference type="ARBA" id="ARBA00022679"/>
    </source>
</evidence>
<dbReference type="RefSeq" id="WP_023788561.1">
    <property type="nucleotide sequence ID" value="NC_022997.1"/>
</dbReference>
<comment type="similarity">
    <text evidence="1 6">Belongs to the methyltransferase superfamily. PrmA family.</text>
</comment>
<feature type="binding site" evidence="6">
    <location>
        <position position="144"/>
    </location>
    <ligand>
        <name>S-adenosyl-L-methionine</name>
        <dbReference type="ChEBI" id="CHEBI:59789"/>
    </ligand>
</feature>
<feature type="binding site" evidence="6">
    <location>
        <position position="190"/>
    </location>
    <ligand>
        <name>S-adenosyl-L-methionine</name>
        <dbReference type="ChEBI" id="CHEBI:59789"/>
    </ligand>
</feature>
<sequence length="302" mass="31881">MTSHKLTAEVADRSRAMRIAGALQDLLVPPPDALTVFEEPGTADADEAPTVRGWRIEAYFSEPRVPAELEADLAALLGEASPSFQPADIPDVNWVALSQAALPPVRAGRFTVHGAHDTDRVPQGPGAILIEAGEAFGTAHHATTYGCLLALDQLARTHSFKRILDLGCGSGILAIAATRAWGKARILGVDIDERSVEVADENAQTNKAAERIEFVCGGVDAPAIRRAAPFDLVVANILAAPLIELAPDIARVADAPGGIVVLSGLLNREAAAVQAAYQAQGFALLSHRRYDGWSVLTLVKRG</sequence>
<dbReference type="GO" id="GO:0005737">
    <property type="term" value="C:cytoplasm"/>
    <property type="evidence" value="ECO:0007669"/>
    <property type="project" value="UniProtKB-SubCell"/>
</dbReference>
<comment type="catalytic activity">
    <reaction evidence="6">
        <text>L-lysyl-[protein] + 3 S-adenosyl-L-methionine = N(6),N(6),N(6)-trimethyl-L-lysyl-[protein] + 3 S-adenosyl-L-homocysteine + 3 H(+)</text>
        <dbReference type="Rhea" id="RHEA:54192"/>
        <dbReference type="Rhea" id="RHEA-COMP:9752"/>
        <dbReference type="Rhea" id="RHEA-COMP:13826"/>
        <dbReference type="ChEBI" id="CHEBI:15378"/>
        <dbReference type="ChEBI" id="CHEBI:29969"/>
        <dbReference type="ChEBI" id="CHEBI:57856"/>
        <dbReference type="ChEBI" id="CHEBI:59789"/>
        <dbReference type="ChEBI" id="CHEBI:61961"/>
    </reaction>
</comment>
<dbReference type="STRING" id="1029756.W911_16315"/>
<keyword evidence="4 6" id="KW-0808">Transferase</keyword>
<dbReference type="GO" id="GO:0016279">
    <property type="term" value="F:protein-lysine N-methyltransferase activity"/>
    <property type="evidence" value="ECO:0007669"/>
    <property type="project" value="RHEA"/>
</dbReference>
<accession>V5SI44</accession>
<feature type="binding site" evidence="6">
    <location>
        <position position="236"/>
    </location>
    <ligand>
        <name>S-adenosyl-L-methionine</name>
        <dbReference type="ChEBI" id="CHEBI:59789"/>
    </ligand>
</feature>
<dbReference type="SUPFAM" id="SSF53335">
    <property type="entry name" value="S-adenosyl-L-methionine-dependent methyltransferases"/>
    <property type="match status" value="1"/>
</dbReference>
<dbReference type="InterPro" id="IPR050078">
    <property type="entry name" value="Ribosomal_L11_MeTrfase_PrmA"/>
</dbReference>
<evidence type="ECO:0000256" key="3">
    <source>
        <dbReference type="ARBA" id="ARBA00022603"/>
    </source>
</evidence>
<dbReference type="EC" id="2.1.1.-" evidence="6"/>
<feature type="binding site" evidence="6">
    <location>
        <position position="167"/>
    </location>
    <ligand>
        <name>S-adenosyl-L-methionine</name>
        <dbReference type="ChEBI" id="CHEBI:59789"/>
    </ligand>
</feature>
<dbReference type="EMBL" id="CP006912">
    <property type="protein sequence ID" value="AHB49614.1"/>
    <property type="molecule type" value="Genomic_DNA"/>
</dbReference>
<dbReference type="HAMAP" id="MF_00735">
    <property type="entry name" value="Methyltr_PrmA"/>
    <property type="match status" value="1"/>
</dbReference>
<name>V5SI44_9HYPH</name>
<dbReference type="InterPro" id="IPR004498">
    <property type="entry name" value="Ribosomal_PrmA_MeTrfase"/>
</dbReference>
<comment type="subcellular location">
    <subcellularLocation>
        <location evidence="6">Cytoplasm</location>
    </subcellularLocation>
</comment>
<evidence type="ECO:0000256" key="6">
    <source>
        <dbReference type="HAMAP-Rule" id="MF_00735"/>
    </source>
</evidence>